<dbReference type="InterPro" id="IPR011991">
    <property type="entry name" value="ArsR-like_HTH"/>
</dbReference>
<keyword evidence="1" id="KW-0805">Transcription regulation</keyword>
<accession>A0A6I6JVE5</accession>
<dbReference type="RefSeq" id="WP_158869662.1">
    <property type="nucleotide sequence ID" value="NZ_CP046401.1"/>
</dbReference>
<dbReference type="InterPro" id="IPR036388">
    <property type="entry name" value="WH-like_DNA-bd_sf"/>
</dbReference>
<keyword evidence="6" id="KW-1185">Reference proteome</keyword>
<dbReference type="SUPFAM" id="SSF46785">
    <property type="entry name" value="Winged helix' DNA-binding domain"/>
    <property type="match status" value="1"/>
</dbReference>
<evidence type="ECO:0000256" key="2">
    <source>
        <dbReference type="ARBA" id="ARBA00023125"/>
    </source>
</evidence>
<dbReference type="PANTHER" id="PTHR38465:SF1">
    <property type="entry name" value="HTH-TYPE TRANSCRIPTIONAL REGULATOR MJ1563-RELATED"/>
    <property type="match status" value="1"/>
</dbReference>
<dbReference type="PANTHER" id="PTHR38465">
    <property type="entry name" value="HTH-TYPE TRANSCRIPTIONAL REGULATOR MJ1563-RELATED"/>
    <property type="match status" value="1"/>
</dbReference>
<organism evidence="5 6">
    <name type="scientific">Maribellus comscasis</name>
    <dbReference type="NCBI Taxonomy" id="2681766"/>
    <lineage>
        <taxon>Bacteria</taxon>
        <taxon>Pseudomonadati</taxon>
        <taxon>Bacteroidota</taxon>
        <taxon>Bacteroidia</taxon>
        <taxon>Marinilabiliales</taxon>
        <taxon>Prolixibacteraceae</taxon>
        <taxon>Maribellus</taxon>
    </lineage>
</organism>
<gene>
    <name evidence="5" type="ORF">GM418_23575</name>
</gene>
<dbReference type="InterPro" id="IPR036390">
    <property type="entry name" value="WH_DNA-bd_sf"/>
</dbReference>
<dbReference type="InterPro" id="IPR052362">
    <property type="entry name" value="HTH-GbsR_regulator"/>
</dbReference>
<dbReference type="GO" id="GO:0003677">
    <property type="term" value="F:DNA binding"/>
    <property type="evidence" value="ECO:0007669"/>
    <property type="project" value="UniProtKB-KW"/>
</dbReference>
<evidence type="ECO:0000256" key="1">
    <source>
        <dbReference type="ARBA" id="ARBA00023015"/>
    </source>
</evidence>
<dbReference type="EMBL" id="CP046401">
    <property type="protein sequence ID" value="QGY46531.1"/>
    <property type="molecule type" value="Genomic_DNA"/>
</dbReference>
<evidence type="ECO:0000313" key="6">
    <source>
        <dbReference type="Proteomes" id="UP000428260"/>
    </source>
</evidence>
<dbReference type="Gene3D" id="1.10.10.10">
    <property type="entry name" value="Winged helix-like DNA-binding domain superfamily/Winged helix DNA-binding domain"/>
    <property type="match status" value="1"/>
</dbReference>
<name>A0A6I6JVE5_9BACT</name>
<proteinExistence type="predicted"/>
<dbReference type="AlphaFoldDB" id="A0A6I6JVE5"/>
<protein>
    <submittedName>
        <fullName evidence="5">MarR family transcriptional regulator</fullName>
    </submittedName>
</protein>
<evidence type="ECO:0000259" key="4">
    <source>
        <dbReference type="Pfam" id="PF12802"/>
    </source>
</evidence>
<dbReference type="GO" id="GO:0003700">
    <property type="term" value="F:DNA-binding transcription factor activity"/>
    <property type="evidence" value="ECO:0007669"/>
    <property type="project" value="InterPro"/>
</dbReference>
<keyword evidence="2" id="KW-0238">DNA-binding</keyword>
<feature type="domain" description="HTH marR-type" evidence="4">
    <location>
        <begin position="26"/>
        <end position="84"/>
    </location>
</feature>
<dbReference type="CDD" id="cd00090">
    <property type="entry name" value="HTH_ARSR"/>
    <property type="match status" value="1"/>
</dbReference>
<keyword evidence="3" id="KW-0804">Transcription</keyword>
<dbReference type="Pfam" id="PF12802">
    <property type="entry name" value="MarR_2"/>
    <property type="match status" value="1"/>
</dbReference>
<dbReference type="InterPro" id="IPR000835">
    <property type="entry name" value="HTH_MarR-typ"/>
</dbReference>
<reference evidence="5 6" key="1">
    <citation type="submission" date="2019-11" db="EMBL/GenBank/DDBJ databases">
        <authorList>
            <person name="Zheng R.K."/>
            <person name="Sun C.M."/>
        </authorList>
    </citation>
    <scope>NUCLEOTIDE SEQUENCE [LARGE SCALE GENOMIC DNA]</scope>
    <source>
        <strain evidence="5 6">WC007</strain>
    </source>
</reference>
<evidence type="ECO:0000313" key="5">
    <source>
        <dbReference type="EMBL" id="QGY46531.1"/>
    </source>
</evidence>
<dbReference type="Proteomes" id="UP000428260">
    <property type="component" value="Chromosome"/>
</dbReference>
<evidence type="ECO:0000256" key="3">
    <source>
        <dbReference type="ARBA" id="ARBA00023163"/>
    </source>
</evidence>
<sequence length="155" mass="18321">MEEPERLQKQKELVESIGRMHEKDGFQPVTARIMGLLMVMDKEEYTFDEIVQEMKISKSSASTALKNLEIRGVIEYVTYPGDRKRYFRFVSGDINEMIDGIEKKMKLQLDTIEQVLELKKNPDSRNAKFLRNVKEGIHFFIKNMRKLKTEYSKEH</sequence>
<dbReference type="KEGG" id="mcos:GM418_23575"/>